<proteinExistence type="predicted"/>
<dbReference type="SUPFAM" id="SSF81383">
    <property type="entry name" value="F-box domain"/>
    <property type="match status" value="1"/>
</dbReference>
<name>A0A1Y1YM46_9FUNG</name>
<dbReference type="InParanoid" id="A0A1Y1YM46"/>
<dbReference type="InterPro" id="IPR036047">
    <property type="entry name" value="F-box-like_dom_sf"/>
</dbReference>
<gene>
    <name evidence="2" type="ORF">K493DRAFT_299689</name>
</gene>
<dbReference type="EMBL" id="MCFE01000105">
    <property type="protein sequence ID" value="ORX98923.1"/>
    <property type="molecule type" value="Genomic_DNA"/>
</dbReference>
<feature type="domain" description="F-box" evidence="1">
    <location>
        <begin position="2"/>
        <end position="46"/>
    </location>
</feature>
<dbReference type="InterPro" id="IPR032675">
    <property type="entry name" value="LRR_dom_sf"/>
</dbReference>
<comment type="caution">
    <text evidence="2">The sequence shown here is derived from an EMBL/GenBank/DDBJ whole genome shotgun (WGS) entry which is preliminary data.</text>
</comment>
<dbReference type="Gene3D" id="3.80.10.10">
    <property type="entry name" value="Ribonuclease Inhibitor"/>
    <property type="match status" value="1"/>
</dbReference>
<evidence type="ECO:0000259" key="1">
    <source>
        <dbReference type="Pfam" id="PF12937"/>
    </source>
</evidence>
<dbReference type="AlphaFoldDB" id="A0A1Y1YM46"/>
<accession>A0A1Y1YM46</accession>
<dbReference type="Pfam" id="PF12937">
    <property type="entry name" value="F-box-like"/>
    <property type="match status" value="1"/>
</dbReference>
<protein>
    <recommendedName>
        <fullName evidence="1">F-box domain-containing protein</fullName>
    </recommendedName>
</protein>
<dbReference type="Gene3D" id="1.20.1280.50">
    <property type="match status" value="1"/>
</dbReference>
<evidence type="ECO:0000313" key="2">
    <source>
        <dbReference type="EMBL" id="ORX98923.1"/>
    </source>
</evidence>
<dbReference type="SUPFAM" id="SSF52047">
    <property type="entry name" value="RNI-like"/>
    <property type="match status" value="1"/>
</dbReference>
<organism evidence="2 3">
    <name type="scientific">Basidiobolus meristosporus CBS 931.73</name>
    <dbReference type="NCBI Taxonomy" id="1314790"/>
    <lineage>
        <taxon>Eukaryota</taxon>
        <taxon>Fungi</taxon>
        <taxon>Fungi incertae sedis</taxon>
        <taxon>Zoopagomycota</taxon>
        <taxon>Entomophthoromycotina</taxon>
        <taxon>Basidiobolomycetes</taxon>
        <taxon>Basidiobolales</taxon>
        <taxon>Basidiobolaceae</taxon>
        <taxon>Basidiobolus</taxon>
    </lineage>
</organism>
<dbReference type="Proteomes" id="UP000193498">
    <property type="component" value="Unassembled WGS sequence"/>
</dbReference>
<dbReference type="InterPro" id="IPR001810">
    <property type="entry name" value="F-box_dom"/>
</dbReference>
<reference evidence="2 3" key="1">
    <citation type="submission" date="2016-07" db="EMBL/GenBank/DDBJ databases">
        <title>Pervasive Adenine N6-methylation of Active Genes in Fungi.</title>
        <authorList>
            <consortium name="DOE Joint Genome Institute"/>
            <person name="Mondo S.J."/>
            <person name="Dannebaum R.O."/>
            <person name="Kuo R.C."/>
            <person name="Labutti K."/>
            <person name="Haridas S."/>
            <person name="Kuo A."/>
            <person name="Salamov A."/>
            <person name="Ahrendt S.R."/>
            <person name="Lipzen A."/>
            <person name="Sullivan W."/>
            <person name="Andreopoulos W.B."/>
            <person name="Clum A."/>
            <person name="Lindquist E."/>
            <person name="Daum C."/>
            <person name="Ramamoorthy G.K."/>
            <person name="Gryganskyi A."/>
            <person name="Culley D."/>
            <person name="Magnuson J.K."/>
            <person name="James T.Y."/>
            <person name="O'Malley M.A."/>
            <person name="Stajich J.E."/>
            <person name="Spatafora J.W."/>
            <person name="Visel A."/>
            <person name="Grigoriev I.V."/>
        </authorList>
    </citation>
    <scope>NUCLEOTIDE SEQUENCE [LARGE SCALE GENOMIC DNA]</scope>
    <source>
        <strain evidence="2 3">CBS 931.73</strain>
    </source>
</reference>
<keyword evidence="3" id="KW-1185">Reference proteome</keyword>
<evidence type="ECO:0000313" key="3">
    <source>
        <dbReference type="Proteomes" id="UP000193498"/>
    </source>
</evidence>
<sequence>MNSLPIEVLHEIIGWLDKSHDLATCCLVNKAWTKVATPCLWYKPVLHDTESFELFLDVVKHPELSWSKLRYVQELALKQEFLEILISKKLFTQFVNLKVFGSEEYNWLLHAEEHDLYFPLLREARNYVMNFTSWDIFRLGCFLHKSPLLKSLSLELSGLPFGFLVPGIPQTRQLRALFIRWNTEESDPQLVDATEEQRASRIEGLVQNMWYSLCSNLQEFSLEFTGESRNPEVPISFSGMPWTDLTYFKLARVGLTSQAFLNLANTLSPALTTLKLSWFTPHEIIPDIHSFYQLLNSCGENLVTLQLENHFLPVELGELISRTCPRLRRLIINATNFDDVSFLHIVNSLAEQLEYIEVSSSLLEAPSLLRVLKLCRPQALKIYRNQQIATPIQTPVRKEFFCNLREVSLLGYEMQNDFLEHLRDSTNGLRKFTLDVHQNMNFVLVKSVCTELQRRSGYFFQPISQPSQRFLSYKRYDN</sequence>
<dbReference type="OrthoDB" id="2315578at2759"/>